<name>A0AAW2C581_9ROSI</name>
<reference evidence="2 3" key="1">
    <citation type="submission" date="2024-01" db="EMBL/GenBank/DDBJ databases">
        <title>A telomere-to-telomere, gap-free genome of sweet tea (Lithocarpus litseifolius).</title>
        <authorList>
            <person name="Zhou J."/>
        </authorList>
    </citation>
    <scope>NUCLEOTIDE SEQUENCE [LARGE SCALE GENOMIC DNA]</scope>
    <source>
        <strain evidence="2">Zhou-2022a</strain>
        <tissue evidence="2">Leaf</tissue>
    </source>
</reference>
<accession>A0AAW2C581</accession>
<gene>
    <name evidence="2" type="ORF">SO802_027507</name>
</gene>
<dbReference type="InterPro" id="IPR058353">
    <property type="entry name" value="DUF8040"/>
</dbReference>
<proteinExistence type="predicted"/>
<dbReference type="AlphaFoldDB" id="A0AAW2C581"/>
<dbReference type="Pfam" id="PF26138">
    <property type="entry name" value="DUF8040"/>
    <property type="match status" value="1"/>
</dbReference>
<evidence type="ECO:0000313" key="3">
    <source>
        <dbReference type="Proteomes" id="UP001459277"/>
    </source>
</evidence>
<dbReference type="EMBL" id="JAZDWU010000009">
    <property type="protein sequence ID" value="KAK9992522.1"/>
    <property type="molecule type" value="Genomic_DNA"/>
</dbReference>
<feature type="domain" description="DUF8040" evidence="1">
    <location>
        <begin position="185"/>
        <end position="233"/>
    </location>
</feature>
<sequence>MTIVLQEYTVLARERFNKKTGKSMGSSDRVAQSTSGGDPCSLGRALEVLNLYNDLDDDSYINIFEGRMVSPNDPFWTFDFDDAYFHSDDDDMDSSGCGDDMDVSDCDHDMDIGFNTDSDYDSEEEEFWSVFQLAGEMVAYFQQHYAKRPMRTSILSGKDYMTEVRDGNPTNCHDIGLHGYLKEGKWGVDVQEFVAIFLYIVGHNTRMRLAGDRFQHSIETVSRKFRRVLRAVHTYGQHLIKPDSNVVGLPEHMRSNNK</sequence>
<comment type="caution">
    <text evidence="2">The sequence shown here is derived from an EMBL/GenBank/DDBJ whole genome shotgun (WGS) entry which is preliminary data.</text>
</comment>
<keyword evidence="3" id="KW-1185">Reference proteome</keyword>
<dbReference type="Proteomes" id="UP001459277">
    <property type="component" value="Unassembled WGS sequence"/>
</dbReference>
<organism evidence="2 3">
    <name type="scientific">Lithocarpus litseifolius</name>
    <dbReference type="NCBI Taxonomy" id="425828"/>
    <lineage>
        <taxon>Eukaryota</taxon>
        <taxon>Viridiplantae</taxon>
        <taxon>Streptophyta</taxon>
        <taxon>Embryophyta</taxon>
        <taxon>Tracheophyta</taxon>
        <taxon>Spermatophyta</taxon>
        <taxon>Magnoliopsida</taxon>
        <taxon>eudicotyledons</taxon>
        <taxon>Gunneridae</taxon>
        <taxon>Pentapetalae</taxon>
        <taxon>rosids</taxon>
        <taxon>fabids</taxon>
        <taxon>Fagales</taxon>
        <taxon>Fagaceae</taxon>
        <taxon>Lithocarpus</taxon>
    </lineage>
</organism>
<evidence type="ECO:0000259" key="1">
    <source>
        <dbReference type="Pfam" id="PF26138"/>
    </source>
</evidence>
<evidence type="ECO:0000313" key="2">
    <source>
        <dbReference type="EMBL" id="KAK9992522.1"/>
    </source>
</evidence>
<protein>
    <recommendedName>
        <fullName evidence="1">DUF8040 domain-containing protein</fullName>
    </recommendedName>
</protein>